<accession>A0A1A8HN57</accession>
<proteinExistence type="predicted"/>
<dbReference type="EMBL" id="HAEC01016392">
    <property type="protein sequence ID" value="SBQ84613.1"/>
    <property type="molecule type" value="Transcribed_RNA"/>
</dbReference>
<feature type="non-terminal residue" evidence="1">
    <location>
        <position position="1"/>
    </location>
</feature>
<gene>
    <name evidence="1" type="primary">RAB11FIP5A</name>
</gene>
<reference evidence="1" key="2">
    <citation type="submission" date="2016-06" db="EMBL/GenBank/DDBJ databases">
        <title>The genome of a short-lived fish provides insights into sex chromosome evolution and the genetic control of aging.</title>
        <authorList>
            <person name="Reichwald K."/>
            <person name="Felder M."/>
            <person name="Petzold A."/>
            <person name="Koch P."/>
            <person name="Groth M."/>
            <person name="Platzer M."/>
        </authorList>
    </citation>
    <scope>NUCLEOTIDE SEQUENCE</scope>
    <source>
        <tissue evidence="1">Brain</tissue>
    </source>
</reference>
<organism evidence="1">
    <name type="scientific">Nothobranchius korthausae</name>
    <dbReference type="NCBI Taxonomy" id="1143690"/>
    <lineage>
        <taxon>Eukaryota</taxon>
        <taxon>Metazoa</taxon>
        <taxon>Chordata</taxon>
        <taxon>Craniata</taxon>
        <taxon>Vertebrata</taxon>
        <taxon>Euteleostomi</taxon>
        <taxon>Actinopterygii</taxon>
        <taxon>Neopterygii</taxon>
        <taxon>Teleostei</taxon>
        <taxon>Neoteleostei</taxon>
        <taxon>Acanthomorphata</taxon>
        <taxon>Ovalentaria</taxon>
        <taxon>Atherinomorphae</taxon>
        <taxon>Cyprinodontiformes</taxon>
        <taxon>Nothobranchiidae</taxon>
        <taxon>Nothobranchius</taxon>
    </lineage>
</organism>
<sequence length="31" mass="3715">TALCFKKEIHHEPRTFGFLHMTWKTSQSCCF</sequence>
<name>A0A1A8HN57_9TELE</name>
<protein>
    <submittedName>
        <fullName evidence="1">RAB11 family interacting protein 5a (Class I)</fullName>
    </submittedName>
</protein>
<dbReference type="AlphaFoldDB" id="A0A1A8HN57"/>
<reference evidence="1" key="1">
    <citation type="submission" date="2016-05" db="EMBL/GenBank/DDBJ databases">
        <authorList>
            <person name="Lavstsen T."/>
            <person name="Jespersen J.S."/>
        </authorList>
    </citation>
    <scope>NUCLEOTIDE SEQUENCE</scope>
    <source>
        <tissue evidence="1">Brain</tissue>
    </source>
</reference>
<evidence type="ECO:0000313" key="1">
    <source>
        <dbReference type="EMBL" id="SBQ84613.1"/>
    </source>
</evidence>